<evidence type="ECO:0000256" key="3">
    <source>
        <dbReference type="ARBA" id="ARBA00023163"/>
    </source>
</evidence>
<protein>
    <recommendedName>
        <fullName evidence="5">HTH tetR-type domain-containing protein</fullName>
    </recommendedName>
</protein>
<dbReference type="Proteomes" id="UP000193387">
    <property type="component" value="Unassembled WGS sequence"/>
</dbReference>
<name>A0AAJ3TUY8_9MYCO</name>
<dbReference type="GO" id="GO:0003700">
    <property type="term" value="F:DNA-binding transcription factor activity"/>
    <property type="evidence" value="ECO:0007669"/>
    <property type="project" value="TreeGrafter"/>
</dbReference>
<evidence type="ECO:0000256" key="2">
    <source>
        <dbReference type="ARBA" id="ARBA00023125"/>
    </source>
</evidence>
<proteinExistence type="predicted"/>
<dbReference type="SUPFAM" id="SSF46689">
    <property type="entry name" value="Homeodomain-like"/>
    <property type="match status" value="1"/>
</dbReference>
<evidence type="ECO:0000313" key="6">
    <source>
        <dbReference type="EMBL" id="ORW68024.1"/>
    </source>
</evidence>
<keyword evidence="3" id="KW-0804">Transcription</keyword>
<evidence type="ECO:0000256" key="1">
    <source>
        <dbReference type="ARBA" id="ARBA00023015"/>
    </source>
</evidence>
<gene>
    <name evidence="6" type="ORF">AWC23_21520</name>
</gene>
<dbReference type="RefSeq" id="WP_085257702.1">
    <property type="nucleotide sequence ID" value="NZ_AP022573.1"/>
</dbReference>
<organism evidence="6 7">
    <name type="scientific">Mycobacterium saskatchewanense</name>
    <dbReference type="NCBI Taxonomy" id="220927"/>
    <lineage>
        <taxon>Bacteria</taxon>
        <taxon>Bacillati</taxon>
        <taxon>Actinomycetota</taxon>
        <taxon>Actinomycetes</taxon>
        <taxon>Mycobacteriales</taxon>
        <taxon>Mycobacteriaceae</taxon>
        <taxon>Mycobacterium</taxon>
        <taxon>Mycobacterium simiae complex</taxon>
    </lineage>
</organism>
<feature type="domain" description="HTH tetR-type" evidence="5">
    <location>
        <begin position="18"/>
        <end position="77"/>
    </location>
</feature>
<accession>A0AAJ3TUY8</accession>
<reference evidence="6 7" key="1">
    <citation type="submission" date="2016-01" db="EMBL/GenBank/DDBJ databases">
        <title>The new phylogeny of the genus Mycobacterium.</title>
        <authorList>
            <person name="Tarcisio F."/>
            <person name="Conor M."/>
            <person name="Antonella G."/>
            <person name="Elisabetta G."/>
            <person name="Giulia F.S."/>
            <person name="Sara T."/>
            <person name="Anna F."/>
            <person name="Clotilde B."/>
            <person name="Roberto B."/>
            <person name="Veronica D.S."/>
            <person name="Fabio R."/>
            <person name="Monica P."/>
            <person name="Olivier J."/>
            <person name="Enrico T."/>
            <person name="Nicola S."/>
        </authorList>
    </citation>
    <scope>NUCLEOTIDE SEQUENCE [LARGE SCALE GENOMIC DNA]</scope>
    <source>
        <strain evidence="6 7">DSM 44616</strain>
    </source>
</reference>
<evidence type="ECO:0000313" key="7">
    <source>
        <dbReference type="Proteomes" id="UP000193387"/>
    </source>
</evidence>
<keyword evidence="2 4" id="KW-0238">DNA-binding</keyword>
<dbReference type="PROSITE" id="PS50977">
    <property type="entry name" value="HTH_TETR_2"/>
    <property type="match status" value="1"/>
</dbReference>
<keyword evidence="7" id="KW-1185">Reference proteome</keyword>
<dbReference type="InterPro" id="IPR001647">
    <property type="entry name" value="HTH_TetR"/>
</dbReference>
<sequence length="203" mass="22066">MPAGAPEKRSRAERRDATENREKILRTAADLMAARGQNVPLTDIAEAAGVGVGTFYRRFPDRAALLDEMQRRGSGLLLRTLARIKEDGLGGADAIEAYLNECLNLANQLVAMPLRGGKPLVDDAALKAREDIGIAIENFLAEGRADGSIHADVQAIDVIVCATLVAIPLPHGPDWAVTARRHIKMFVRGIRTTHPAPPRVRRR</sequence>
<feature type="DNA-binding region" description="H-T-H motif" evidence="4">
    <location>
        <begin position="40"/>
        <end position="59"/>
    </location>
</feature>
<dbReference type="PANTHER" id="PTHR30055:SF234">
    <property type="entry name" value="HTH-TYPE TRANSCRIPTIONAL REGULATOR BETI"/>
    <property type="match status" value="1"/>
</dbReference>
<dbReference type="AlphaFoldDB" id="A0AAJ3TUY8"/>
<dbReference type="PRINTS" id="PR00455">
    <property type="entry name" value="HTHTETR"/>
</dbReference>
<dbReference type="InterPro" id="IPR009057">
    <property type="entry name" value="Homeodomain-like_sf"/>
</dbReference>
<dbReference type="Pfam" id="PF00440">
    <property type="entry name" value="TetR_N"/>
    <property type="match status" value="1"/>
</dbReference>
<evidence type="ECO:0000259" key="5">
    <source>
        <dbReference type="PROSITE" id="PS50977"/>
    </source>
</evidence>
<comment type="caution">
    <text evidence="6">The sequence shown here is derived from an EMBL/GenBank/DDBJ whole genome shotgun (WGS) entry which is preliminary data.</text>
</comment>
<evidence type="ECO:0000256" key="4">
    <source>
        <dbReference type="PROSITE-ProRule" id="PRU00335"/>
    </source>
</evidence>
<dbReference type="SUPFAM" id="SSF48498">
    <property type="entry name" value="Tetracyclin repressor-like, C-terminal domain"/>
    <property type="match status" value="1"/>
</dbReference>
<dbReference type="InterPro" id="IPR050109">
    <property type="entry name" value="HTH-type_TetR-like_transc_reg"/>
</dbReference>
<dbReference type="GO" id="GO:0000976">
    <property type="term" value="F:transcription cis-regulatory region binding"/>
    <property type="evidence" value="ECO:0007669"/>
    <property type="project" value="TreeGrafter"/>
</dbReference>
<dbReference type="PANTHER" id="PTHR30055">
    <property type="entry name" value="HTH-TYPE TRANSCRIPTIONAL REGULATOR RUTR"/>
    <property type="match status" value="1"/>
</dbReference>
<dbReference type="Gene3D" id="1.10.357.10">
    <property type="entry name" value="Tetracycline Repressor, domain 2"/>
    <property type="match status" value="1"/>
</dbReference>
<dbReference type="EMBL" id="LQPR01000055">
    <property type="protein sequence ID" value="ORW68024.1"/>
    <property type="molecule type" value="Genomic_DNA"/>
</dbReference>
<keyword evidence="1" id="KW-0805">Transcription regulation</keyword>
<dbReference type="InterPro" id="IPR036271">
    <property type="entry name" value="Tet_transcr_reg_TetR-rel_C_sf"/>
</dbReference>